<evidence type="ECO:0000256" key="3">
    <source>
        <dbReference type="SAM" id="Phobius"/>
    </source>
</evidence>
<sequence length="235" mass="24162">MSDPALRQVGAALCGQAALLAVLTAAPGLGPWGWTVGALYALSAVGLLVAAMRRHRRWPLGPADLVTLTRIVLIGGVTALVVDGGPAWALVTLAVPALALDLVDGLVARRTGTASAFGARFDMEADAFLILVLSVRVASFLGPWVLVIGAMRYLFGVASWAAPWLRGPLPPSRARKAVAAAQGIVLTAVASGALPGPVSIGVVAVAAAALSWSFGRDVVGLWRERSHRTVPVGRS</sequence>
<dbReference type="InterPro" id="IPR000462">
    <property type="entry name" value="CDP-OH_P_trans"/>
</dbReference>
<dbReference type="RefSeq" id="WP_357713568.1">
    <property type="nucleotide sequence ID" value="NZ_JAYMRS010000001.1"/>
</dbReference>
<name>A0ABV5DPP7_9ACTN</name>
<dbReference type="InterPro" id="IPR043130">
    <property type="entry name" value="CDP-OH_PTrfase_TM_dom"/>
</dbReference>
<organism evidence="4 5">
    <name type="scientific">Nocardiopsis alba</name>
    <dbReference type="NCBI Taxonomy" id="53437"/>
    <lineage>
        <taxon>Bacteria</taxon>
        <taxon>Bacillati</taxon>
        <taxon>Actinomycetota</taxon>
        <taxon>Actinomycetes</taxon>
        <taxon>Streptosporangiales</taxon>
        <taxon>Nocardiopsidaceae</taxon>
        <taxon>Nocardiopsis</taxon>
    </lineage>
</organism>
<feature type="transmembrane region" description="Helical" evidence="3">
    <location>
        <begin position="65"/>
        <end position="82"/>
    </location>
</feature>
<dbReference type="PROSITE" id="PS00379">
    <property type="entry name" value="CDP_ALCOHOL_P_TRANSF"/>
    <property type="match status" value="1"/>
</dbReference>
<evidence type="ECO:0000313" key="5">
    <source>
        <dbReference type="Proteomes" id="UP001585053"/>
    </source>
</evidence>
<keyword evidence="3" id="KW-0472">Membrane</keyword>
<comment type="similarity">
    <text evidence="2">Belongs to the CDP-alcohol phosphatidyltransferase class-I family.</text>
</comment>
<dbReference type="InterPro" id="IPR048254">
    <property type="entry name" value="CDP_ALCOHOL_P_TRANSF_CS"/>
</dbReference>
<dbReference type="EMBL" id="JAYMRS010000001">
    <property type="protein sequence ID" value="MFB8766544.1"/>
    <property type="molecule type" value="Genomic_DNA"/>
</dbReference>
<feature type="transmembrane region" description="Helical" evidence="3">
    <location>
        <begin position="88"/>
        <end position="107"/>
    </location>
</feature>
<gene>
    <name evidence="4" type="ORF">VSQ78_02440</name>
</gene>
<evidence type="ECO:0000256" key="1">
    <source>
        <dbReference type="ARBA" id="ARBA00022679"/>
    </source>
</evidence>
<evidence type="ECO:0000256" key="2">
    <source>
        <dbReference type="RuleBase" id="RU003750"/>
    </source>
</evidence>
<accession>A0ABV5DPP7</accession>
<feature type="transmembrane region" description="Helical" evidence="3">
    <location>
        <begin position="35"/>
        <end position="53"/>
    </location>
</feature>
<keyword evidence="3" id="KW-1133">Transmembrane helix</keyword>
<reference evidence="4 5" key="1">
    <citation type="submission" date="2024-01" db="EMBL/GenBank/DDBJ databases">
        <title>Genome mining of biosynthetic gene clusters to explore secondary metabolites of Streptomyces sp.</title>
        <authorList>
            <person name="Baig A."/>
            <person name="Ajitkumar Shintre N."/>
            <person name="Kumar H."/>
            <person name="Anbarasu A."/>
            <person name="Ramaiah S."/>
        </authorList>
    </citation>
    <scope>NUCLEOTIDE SEQUENCE [LARGE SCALE GENOMIC DNA]</scope>
    <source>
        <strain evidence="4 5">A01</strain>
    </source>
</reference>
<dbReference type="Proteomes" id="UP001585053">
    <property type="component" value="Unassembled WGS sequence"/>
</dbReference>
<evidence type="ECO:0000313" key="4">
    <source>
        <dbReference type="EMBL" id="MFB8766544.1"/>
    </source>
</evidence>
<dbReference type="Gene3D" id="1.20.120.1760">
    <property type="match status" value="1"/>
</dbReference>
<keyword evidence="3" id="KW-0812">Transmembrane</keyword>
<proteinExistence type="inferred from homology"/>
<keyword evidence="1 2" id="KW-0808">Transferase</keyword>
<protein>
    <submittedName>
        <fullName evidence="4">CDP-alcohol phosphatidyltransferase family protein</fullName>
    </submittedName>
</protein>
<feature type="transmembrane region" description="Helical" evidence="3">
    <location>
        <begin position="200"/>
        <end position="219"/>
    </location>
</feature>
<keyword evidence="5" id="KW-1185">Reference proteome</keyword>
<dbReference type="Pfam" id="PF01066">
    <property type="entry name" value="CDP-OH_P_transf"/>
    <property type="match status" value="1"/>
</dbReference>
<comment type="caution">
    <text evidence="4">The sequence shown here is derived from an EMBL/GenBank/DDBJ whole genome shotgun (WGS) entry which is preliminary data.</text>
</comment>